<feature type="compositionally biased region" description="Polar residues" evidence="1">
    <location>
        <begin position="16"/>
        <end position="25"/>
    </location>
</feature>
<name>A0A0E9VFH0_ANGAN</name>
<accession>A0A0E9VFH0</accession>
<dbReference type="EMBL" id="GBXM01031765">
    <property type="protein sequence ID" value="JAH76812.1"/>
    <property type="molecule type" value="Transcribed_RNA"/>
</dbReference>
<organism evidence="2">
    <name type="scientific">Anguilla anguilla</name>
    <name type="common">European freshwater eel</name>
    <name type="synonym">Muraena anguilla</name>
    <dbReference type="NCBI Taxonomy" id="7936"/>
    <lineage>
        <taxon>Eukaryota</taxon>
        <taxon>Metazoa</taxon>
        <taxon>Chordata</taxon>
        <taxon>Craniata</taxon>
        <taxon>Vertebrata</taxon>
        <taxon>Euteleostomi</taxon>
        <taxon>Actinopterygii</taxon>
        <taxon>Neopterygii</taxon>
        <taxon>Teleostei</taxon>
        <taxon>Anguilliformes</taxon>
        <taxon>Anguillidae</taxon>
        <taxon>Anguilla</taxon>
    </lineage>
</organism>
<evidence type="ECO:0000256" key="1">
    <source>
        <dbReference type="SAM" id="MobiDB-lite"/>
    </source>
</evidence>
<sequence>MPGQKLWGIPQHVPKNASQSVGNVH</sequence>
<evidence type="ECO:0000313" key="2">
    <source>
        <dbReference type="EMBL" id="JAH76812.1"/>
    </source>
</evidence>
<proteinExistence type="predicted"/>
<reference evidence="2" key="2">
    <citation type="journal article" date="2015" name="Fish Shellfish Immunol.">
        <title>Early steps in the European eel (Anguilla anguilla)-Vibrio vulnificus interaction in the gills: Role of the RtxA13 toxin.</title>
        <authorList>
            <person name="Callol A."/>
            <person name="Pajuelo D."/>
            <person name="Ebbesson L."/>
            <person name="Teles M."/>
            <person name="MacKenzie S."/>
            <person name="Amaro C."/>
        </authorList>
    </citation>
    <scope>NUCLEOTIDE SEQUENCE</scope>
</reference>
<dbReference type="AlphaFoldDB" id="A0A0E9VFH0"/>
<feature type="region of interest" description="Disordered" evidence="1">
    <location>
        <begin position="1"/>
        <end position="25"/>
    </location>
</feature>
<reference evidence="2" key="1">
    <citation type="submission" date="2014-11" db="EMBL/GenBank/DDBJ databases">
        <authorList>
            <person name="Amaro Gonzalez C."/>
        </authorList>
    </citation>
    <scope>NUCLEOTIDE SEQUENCE</scope>
</reference>
<protein>
    <submittedName>
        <fullName evidence="2">Uncharacterized protein</fullName>
    </submittedName>
</protein>